<keyword evidence="6 11" id="KW-0378">Hydrolase</keyword>
<proteinExistence type="predicted"/>
<evidence type="ECO:0000256" key="6">
    <source>
        <dbReference type="ARBA" id="ARBA00022801"/>
    </source>
</evidence>
<dbReference type="FunFam" id="2.60.40.150:FF:000030">
    <property type="entry name" value="Phospholipase A2"/>
    <property type="match status" value="1"/>
</dbReference>
<evidence type="ECO:0000313" key="17">
    <source>
        <dbReference type="RefSeq" id="XP_025030848.1"/>
    </source>
</evidence>
<feature type="compositionally biased region" description="Polar residues" evidence="13">
    <location>
        <begin position="1"/>
        <end position="11"/>
    </location>
</feature>
<protein>
    <recommendedName>
        <fullName evidence="3 12">Phospholipase A2</fullName>
        <ecNumber evidence="3 12">3.1.1.4</ecNumber>
    </recommendedName>
</protein>
<evidence type="ECO:0000256" key="12">
    <source>
        <dbReference type="RuleBase" id="RU362102"/>
    </source>
</evidence>
<dbReference type="CDD" id="cd04036">
    <property type="entry name" value="C2_cPLA2"/>
    <property type="match status" value="1"/>
</dbReference>
<dbReference type="PANTHER" id="PTHR10728:SF24">
    <property type="entry name" value="CYTOSOLIC PHOSPHOLIPASE A2 EPSILON"/>
    <property type="match status" value="1"/>
</dbReference>
<dbReference type="Pfam" id="PF01735">
    <property type="entry name" value="PLA2_B"/>
    <property type="match status" value="1"/>
</dbReference>
<dbReference type="GO" id="GO:0046475">
    <property type="term" value="P:glycerophospholipid catabolic process"/>
    <property type="evidence" value="ECO:0007669"/>
    <property type="project" value="TreeGrafter"/>
</dbReference>
<keyword evidence="7 12" id="KW-0106">Calcium</keyword>
<gene>
    <name evidence="17" type="primary">LOC103061859</name>
</gene>
<dbReference type="PANTHER" id="PTHR10728">
    <property type="entry name" value="CYTOSOLIC PHOSPHOLIPASE A2"/>
    <property type="match status" value="1"/>
</dbReference>
<dbReference type="AlphaFoldDB" id="A0A9F5N664"/>
<dbReference type="Gene3D" id="3.40.1090.10">
    <property type="entry name" value="Cytosolic phospholipase A2 catalytic domain"/>
    <property type="match status" value="1"/>
</dbReference>
<reference evidence="17" key="1">
    <citation type="submission" date="2025-08" db="UniProtKB">
        <authorList>
            <consortium name="RefSeq"/>
        </authorList>
    </citation>
    <scope>IDENTIFICATION</scope>
    <source>
        <tissue evidence="17">Liver</tissue>
    </source>
</reference>
<dbReference type="PROSITE" id="PS50004">
    <property type="entry name" value="C2"/>
    <property type="match status" value="1"/>
</dbReference>
<organism evidence="16 17">
    <name type="scientific">Python bivittatus</name>
    <name type="common">Burmese python</name>
    <name type="synonym">Python molurus bivittatus</name>
    <dbReference type="NCBI Taxonomy" id="176946"/>
    <lineage>
        <taxon>Eukaryota</taxon>
        <taxon>Metazoa</taxon>
        <taxon>Chordata</taxon>
        <taxon>Craniata</taxon>
        <taxon>Vertebrata</taxon>
        <taxon>Euteleostomi</taxon>
        <taxon>Lepidosauria</taxon>
        <taxon>Squamata</taxon>
        <taxon>Bifurcata</taxon>
        <taxon>Unidentata</taxon>
        <taxon>Episquamata</taxon>
        <taxon>Toxicofera</taxon>
        <taxon>Serpentes</taxon>
        <taxon>Henophidia</taxon>
        <taxon>Pythonidae</taxon>
        <taxon>Python</taxon>
    </lineage>
</organism>
<dbReference type="GeneID" id="103061859"/>
<dbReference type="Gene3D" id="2.60.40.150">
    <property type="entry name" value="C2 domain"/>
    <property type="match status" value="1"/>
</dbReference>
<evidence type="ECO:0000259" key="15">
    <source>
        <dbReference type="PROSITE" id="PS51210"/>
    </source>
</evidence>
<evidence type="ECO:0000256" key="2">
    <source>
        <dbReference type="ARBA" id="ARBA00004514"/>
    </source>
</evidence>
<dbReference type="SMART" id="SM00022">
    <property type="entry name" value="PLAc"/>
    <property type="match status" value="1"/>
</dbReference>
<dbReference type="GO" id="GO:0005544">
    <property type="term" value="F:calcium-dependent phospholipid binding"/>
    <property type="evidence" value="ECO:0007669"/>
    <property type="project" value="TreeGrafter"/>
</dbReference>
<dbReference type="Proteomes" id="UP000695026">
    <property type="component" value="Unplaced"/>
</dbReference>
<evidence type="ECO:0000256" key="9">
    <source>
        <dbReference type="ARBA" id="ARBA00023098"/>
    </source>
</evidence>
<feature type="region of interest" description="Disordered" evidence="13">
    <location>
        <begin position="1"/>
        <end position="22"/>
    </location>
</feature>
<dbReference type="SUPFAM" id="SSF52151">
    <property type="entry name" value="FabD/lysophospholipase-like"/>
    <property type="match status" value="1"/>
</dbReference>
<accession>A0A9F5N664</accession>
<dbReference type="SMART" id="SM00239">
    <property type="entry name" value="C2"/>
    <property type="match status" value="1"/>
</dbReference>
<dbReference type="GO" id="GO:0047498">
    <property type="term" value="F:calcium-dependent phospholipase A2 activity"/>
    <property type="evidence" value="ECO:0007669"/>
    <property type="project" value="TreeGrafter"/>
</dbReference>
<keyword evidence="16" id="KW-1185">Reference proteome</keyword>
<evidence type="ECO:0000256" key="13">
    <source>
        <dbReference type="SAM" id="MobiDB-lite"/>
    </source>
</evidence>
<comment type="catalytic activity">
    <reaction evidence="12">
        <text>a 1,2-diacyl-sn-glycero-3-phosphocholine + H2O = a 1-acyl-sn-glycero-3-phosphocholine + a fatty acid + H(+)</text>
        <dbReference type="Rhea" id="RHEA:15801"/>
        <dbReference type="ChEBI" id="CHEBI:15377"/>
        <dbReference type="ChEBI" id="CHEBI:15378"/>
        <dbReference type="ChEBI" id="CHEBI:28868"/>
        <dbReference type="ChEBI" id="CHEBI:57643"/>
        <dbReference type="ChEBI" id="CHEBI:58168"/>
        <dbReference type="EC" id="3.1.1.4"/>
    </reaction>
</comment>
<dbReference type="GO" id="GO:0016020">
    <property type="term" value="C:membrane"/>
    <property type="evidence" value="ECO:0007669"/>
    <property type="project" value="UniProtKB-SubCell"/>
</dbReference>
<comment type="subcellular location">
    <subcellularLocation>
        <location evidence="2">Cytoplasm</location>
        <location evidence="2">Cytosol</location>
    </subcellularLocation>
    <subcellularLocation>
        <location evidence="1">Membrane</location>
        <topology evidence="1">Peripheral membrane protein</topology>
    </subcellularLocation>
</comment>
<feature type="domain" description="C2" evidence="14">
    <location>
        <begin position="7"/>
        <end position="130"/>
    </location>
</feature>
<dbReference type="EC" id="3.1.1.4" evidence="3 12"/>
<evidence type="ECO:0000259" key="14">
    <source>
        <dbReference type="PROSITE" id="PS50004"/>
    </source>
</evidence>
<dbReference type="InterPro" id="IPR041847">
    <property type="entry name" value="C2_cPLA2"/>
</dbReference>
<evidence type="ECO:0000256" key="10">
    <source>
        <dbReference type="ARBA" id="ARBA00023136"/>
    </source>
</evidence>
<sequence length="697" mass="80051">MGANSSSSEGLANNREERERVREETPFRLLTVRIMKARNIQKADTFTESDCYVTLSLPTASSEVVRTETIPNSKNPEWNQAFTYRIDNRIKNTLHLKLCDEDTFTKDDHLYTVLFDVGKLRTGQTTRVSFKLNPESEEELDVEFKLQNIPDHPENIITNGILVSRELSCLEVRVDIEKLKQQFTSEVIALLTEDELTLTVKGSFEETQKISLAPDSSQSNSNIIQFHCIKNYQSNLEITLPTEMFWSKLASLKGNSGYSSTVILPLTELPIQEKIVLGENESFDLHVKAKDCPKDLNVRLGCDLGAEEQVFLRKRKKYVAAALKKVLQLQEELKDDEVPVIAIMTTGGGTRSFTAMYGSLLGLQKLNLLDCITYITGLSGTTWTMGKLYEDPDWSQKYLEEAINEARRHVTKSKFNCFSIDKLKYYYNELSQRTKEGHRTSFIDLWGLVIESMLHDEKDNHTLSDQRVAVSEGQNPLPIYLAVNLKDNYSAQDFKEWLEFTPYEVGSIKHGAYICSEDFGNEFFMGRLMKKFPETRICFMQGMWSSIFSLDLIYFWNLANNSEEFWYSWTRDRVQDIDDSLLPSKPHELDSRLLTCQSQFSSTLRDVLTGRPTIAEYPNFLRGFQFHDEYLKNDHFSAWKDSVLDSRPNLLMETADQTLSLVDTGFFINTSYPPLLRPERKVDVILHLNYSGGVQTS</sequence>
<comment type="domain">
    <text evidence="12">The N-terminal C2 domain associates with lipid membranes upon calcium binding.</text>
</comment>
<keyword evidence="9 11" id="KW-0443">Lipid metabolism</keyword>
<evidence type="ECO:0000256" key="4">
    <source>
        <dbReference type="ARBA" id="ARBA00022490"/>
    </source>
</evidence>
<evidence type="ECO:0000256" key="11">
    <source>
        <dbReference type="PROSITE-ProRule" id="PRU00555"/>
    </source>
</evidence>
<evidence type="ECO:0000313" key="16">
    <source>
        <dbReference type="Proteomes" id="UP000695026"/>
    </source>
</evidence>
<keyword evidence="4 12" id="KW-0963">Cytoplasm</keyword>
<evidence type="ECO:0000256" key="5">
    <source>
        <dbReference type="ARBA" id="ARBA00022723"/>
    </source>
</evidence>
<dbReference type="OrthoDB" id="419768at2759"/>
<dbReference type="InterPro" id="IPR035892">
    <property type="entry name" value="C2_domain_sf"/>
</dbReference>
<evidence type="ECO:0000256" key="8">
    <source>
        <dbReference type="ARBA" id="ARBA00022963"/>
    </source>
</evidence>
<dbReference type="RefSeq" id="XP_025030848.1">
    <property type="nucleotide sequence ID" value="XM_025175080.1"/>
</dbReference>
<feature type="domain" description="PLA2c" evidence="15">
    <location>
        <begin position="291"/>
        <end position="697"/>
    </location>
</feature>
<dbReference type="Pfam" id="PF00168">
    <property type="entry name" value="C2"/>
    <property type="match status" value="1"/>
</dbReference>
<dbReference type="InterPro" id="IPR000008">
    <property type="entry name" value="C2_dom"/>
</dbReference>
<evidence type="ECO:0000256" key="1">
    <source>
        <dbReference type="ARBA" id="ARBA00004170"/>
    </source>
</evidence>
<dbReference type="PROSITE" id="PS51210">
    <property type="entry name" value="PLA2C"/>
    <property type="match status" value="1"/>
</dbReference>
<name>A0A9F5N664_PYTBI</name>
<dbReference type="GO" id="GO:0005829">
    <property type="term" value="C:cytosol"/>
    <property type="evidence" value="ECO:0007669"/>
    <property type="project" value="UniProtKB-SubCell"/>
</dbReference>
<keyword evidence="5 12" id="KW-0479">Metal-binding</keyword>
<dbReference type="OMA" id="FTKDDHL"/>
<keyword evidence="8 11" id="KW-0442">Lipid degradation</keyword>
<evidence type="ECO:0000256" key="3">
    <source>
        <dbReference type="ARBA" id="ARBA00013278"/>
    </source>
</evidence>
<dbReference type="SUPFAM" id="SSF49562">
    <property type="entry name" value="C2 domain (Calcium/lipid-binding domain, CaLB)"/>
    <property type="match status" value="1"/>
</dbReference>
<dbReference type="InterPro" id="IPR002642">
    <property type="entry name" value="LysoPLipase_cat_dom"/>
</dbReference>
<dbReference type="GO" id="GO:0005509">
    <property type="term" value="F:calcium ion binding"/>
    <property type="evidence" value="ECO:0007669"/>
    <property type="project" value="InterPro"/>
</dbReference>
<dbReference type="KEGG" id="pbi:103061859"/>
<keyword evidence="10" id="KW-0472">Membrane</keyword>
<dbReference type="InterPro" id="IPR016035">
    <property type="entry name" value="Acyl_Trfase/lysoPLipase"/>
</dbReference>
<dbReference type="Pfam" id="PF18695">
    <property type="entry name" value="cPLA2_C2"/>
    <property type="match status" value="1"/>
</dbReference>
<dbReference type="InterPro" id="IPR040723">
    <property type="entry name" value="cPLA2_C2"/>
</dbReference>
<feature type="non-terminal residue" evidence="17">
    <location>
        <position position="697"/>
    </location>
</feature>
<evidence type="ECO:0000256" key="7">
    <source>
        <dbReference type="ARBA" id="ARBA00022837"/>
    </source>
</evidence>